<feature type="region of interest" description="Disordered" evidence="2">
    <location>
        <begin position="1303"/>
        <end position="1330"/>
    </location>
</feature>
<dbReference type="InterPro" id="IPR002821">
    <property type="entry name" value="Hydantoinase_A"/>
</dbReference>
<dbReference type="GO" id="GO:0005829">
    <property type="term" value="C:cytosol"/>
    <property type="evidence" value="ECO:0007669"/>
    <property type="project" value="TreeGrafter"/>
</dbReference>
<dbReference type="InterPro" id="IPR008040">
    <property type="entry name" value="Hydant_A_N"/>
</dbReference>
<reference evidence="7" key="2">
    <citation type="journal article" date="2023" name="IMA Fungus">
        <title>Comparative genomic study of the Penicillium genus elucidates a diverse pangenome and 15 lateral gene transfer events.</title>
        <authorList>
            <person name="Petersen C."/>
            <person name="Sorensen T."/>
            <person name="Nielsen M.R."/>
            <person name="Sondergaard T.E."/>
            <person name="Sorensen J.L."/>
            <person name="Fitzpatrick D.A."/>
            <person name="Frisvad J.C."/>
            <person name="Nielsen K.L."/>
        </authorList>
    </citation>
    <scope>NUCLEOTIDE SEQUENCE</scope>
    <source>
        <strain evidence="7">IBT 26290</strain>
    </source>
</reference>
<dbReference type="OrthoDB" id="3643at2759"/>
<evidence type="ECO:0000259" key="6">
    <source>
        <dbReference type="Pfam" id="PF19278"/>
    </source>
</evidence>
<organism evidence="7 8">
    <name type="scientific">Penicillium canariense</name>
    <dbReference type="NCBI Taxonomy" id="189055"/>
    <lineage>
        <taxon>Eukaryota</taxon>
        <taxon>Fungi</taxon>
        <taxon>Dikarya</taxon>
        <taxon>Ascomycota</taxon>
        <taxon>Pezizomycotina</taxon>
        <taxon>Eurotiomycetes</taxon>
        <taxon>Eurotiomycetidae</taxon>
        <taxon>Eurotiales</taxon>
        <taxon>Aspergillaceae</taxon>
        <taxon>Penicillium</taxon>
    </lineage>
</organism>
<dbReference type="Pfam" id="PF19278">
    <property type="entry name" value="Hydant_A_C"/>
    <property type="match status" value="1"/>
</dbReference>
<feature type="compositionally biased region" description="Polar residues" evidence="2">
    <location>
        <begin position="1317"/>
        <end position="1330"/>
    </location>
</feature>
<dbReference type="PANTHER" id="PTHR11365:SF26">
    <property type="entry name" value="5-OXOPROLINASE"/>
    <property type="match status" value="1"/>
</dbReference>
<name>A0A9W9IGW9_9EURO</name>
<accession>A0A9W9IGW9</accession>
<reference evidence="7" key="1">
    <citation type="submission" date="2022-11" db="EMBL/GenBank/DDBJ databases">
        <authorList>
            <person name="Petersen C."/>
        </authorList>
    </citation>
    <scope>NUCLEOTIDE SEQUENCE</scope>
    <source>
        <strain evidence="7">IBT 26290</strain>
    </source>
</reference>
<dbReference type="EMBL" id="JAPQKN010000001">
    <property type="protein sequence ID" value="KAJ5176985.1"/>
    <property type="molecule type" value="Genomic_DNA"/>
</dbReference>
<evidence type="ECO:0000313" key="8">
    <source>
        <dbReference type="Proteomes" id="UP001149163"/>
    </source>
</evidence>
<dbReference type="GO" id="GO:0017168">
    <property type="term" value="F:5-oxoprolinase (ATP-hydrolyzing) activity"/>
    <property type="evidence" value="ECO:0007669"/>
    <property type="project" value="TreeGrafter"/>
</dbReference>
<protein>
    <submittedName>
        <fullName evidence="7">Uncharacterized protein</fullName>
    </submittedName>
</protein>
<dbReference type="GO" id="GO:0006749">
    <property type="term" value="P:glutathione metabolic process"/>
    <property type="evidence" value="ECO:0007669"/>
    <property type="project" value="TreeGrafter"/>
</dbReference>
<gene>
    <name evidence="7" type="ORF">N7482_002862</name>
</gene>
<dbReference type="InterPro" id="IPR003692">
    <property type="entry name" value="Hydantoinase_B"/>
</dbReference>
<feature type="domain" description="Hydantoinase/oxoprolinase N-terminal" evidence="5">
    <location>
        <begin position="40"/>
        <end position="260"/>
    </location>
</feature>
<feature type="domain" description="Hydantoinase A/oxoprolinase" evidence="3">
    <location>
        <begin position="279"/>
        <end position="574"/>
    </location>
</feature>
<evidence type="ECO:0000256" key="1">
    <source>
        <dbReference type="ARBA" id="ARBA00010403"/>
    </source>
</evidence>
<dbReference type="InterPro" id="IPR045079">
    <property type="entry name" value="Oxoprolinase-like"/>
</dbReference>
<dbReference type="Pfam" id="PF05378">
    <property type="entry name" value="Hydant_A_N"/>
    <property type="match status" value="1"/>
</dbReference>
<dbReference type="Pfam" id="PF02538">
    <property type="entry name" value="Hydantoinase_B"/>
    <property type="match status" value="1"/>
</dbReference>
<feature type="domain" description="Hydantoinase B/oxoprolinase" evidence="4">
    <location>
        <begin position="778"/>
        <end position="1312"/>
    </location>
</feature>
<dbReference type="Pfam" id="PF01968">
    <property type="entry name" value="Hydantoinase_A"/>
    <property type="match status" value="1"/>
</dbReference>
<dbReference type="RefSeq" id="XP_056548593.1">
    <property type="nucleotide sequence ID" value="XM_056684987.1"/>
</dbReference>
<evidence type="ECO:0000259" key="3">
    <source>
        <dbReference type="Pfam" id="PF01968"/>
    </source>
</evidence>
<proteinExistence type="inferred from homology"/>
<keyword evidence="8" id="KW-1185">Reference proteome</keyword>
<dbReference type="InterPro" id="IPR049517">
    <property type="entry name" value="ACX-like_C"/>
</dbReference>
<evidence type="ECO:0000259" key="4">
    <source>
        <dbReference type="Pfam" id="PF02538"/>
    </source>
</evidence>
<comment type="caution">
    <text evidence="7">The sequence shown here is derived from an EMBL/GenBank/DDBJ whole genome shotgun (WGS) entry which is preliminary data.</text>
</comment>
<comment type="similarity">
    <text evidence="1">Belongs to the oxoprolinase family.</text>
</comment>
<evidence type="ECO:0000259" key="5">
    <source>
        <dbReference type="Pfam" id="PF05378"/>
    </source>
</evidence>
<evidence type="ECO:0000313" key="7">
    <source>
        <dbReference type="EMBL" id="KAJ5176985.1"/>
    </source>
</evidence>
<feature type="domain" description="Acetophenone carboxylase-like C-terminal" evidence="6">
    <location>
        <begin position="586"/>
        <end position="765"/>
    </location>
</feature>
<dbReference type="Proteomes" id="UP001149163">
    <property type="component" value="Unassembled WGS sequence"/>
</dbReference>
<dbReference type="GeneID" id="81424163"/>
<dbReference type="PANTHER" id="PTHR11365">
    <property type="entry name" value="5-OXOPROLINASE RELATED"/>
    <property type="match status" value="1"/>
</dbReference>
<evidence type="ECO:0000256" key="2">
    <source>
        <dbReference type="SAM" id="MobiDB-lite"/>
    </source>
</evidence>
<sequence>MDPAQAHSMIALAPTYWMVPHRPHRTPVMSPHKLDGPSIKIAIDRGGTFTDCLGIVEGRDEEIVVKLLSQDPANYADAPIEGIRRILEQATGKIFPRDQQLTTADFSNVSIRMGTTVATNALLERKGERHALLITKGFKDALRIGTQSRPKLFALNIERPDVLYEDVVEVEERVTIEDYQQNPMPDKDSLQNALQSDSCLKRGVSGEVVRILEPLDEERTRQSLRELYEKGYRSIAVCLVHSYTFQEHELAIERISREIGFTQISLSSQLLPMIKMTSRGASATADAYLTPVIQRYIEGFRSGFKDGLRAADTRCEFMQSDGGLANFEKFTGLRAILSGPAGGVVGYAGTSFDETDRKPVIGFDMGGTSTDVSRYDGKLEHTFENTISGVTVMAPQLDINTVAAGGGSILFWRHGLFVVGPESAGAHPGPACYRKGGPLTVTDANLFLGRLLPEYFPKIFGSGENEPLDVGVTRLKFSELANQINAETNQNKTPEEIALGFIEVANESMAKPIRALTEARGYDTSAHNLACFGGAGGQHACAIASSLSIGTVIIHRYSSILSAYGMALADVVHEAQEPASGVLDQTAMQSIALRISALKSRVSTALSTDGIDETQIQHEVYLNLRYQGTDNTLMVLEPEHGDFLTEFVREHQREFSFTFPGRNILVEDIRVRGVGKATSVAPEAPQRELKSTVRIPVAPEKHDDASSVFFAGVGRVTTPVFFLNNLPPGSFIQGPAMIIDNTQTIVVEPNATATILSRHVILDVKSSKTQAYDATVVDPIKLSIFGHRFMSVADQMSRMFQKTSVSTNIKERLDFSCAVFSPDGKLVANAPNVPVHLGSMEYAVRYQHEQYGDDLKPGDHILTNHPLAGGTHLPDITIITPVWDNQGRNIIFYVASRGHHAEIGGIAPGSMPSDSKMLYEEGAMTMGFKVVSEGRFDEAIVRKFLYDEPASYPGCSGTRTYNDNVSDLKAAIAANHKGAQLLEGLVTENTLEVVHFYMDAIKRNAEVAVRELLKSIGRKKPNQSLQFSDFMDDGTEIKLEIRIDAETGSADFDFTGTGRETFNCLNAPKAIAHSAIIYSLRALIDVDIPLNQGCLAPINVIIPPGTLLNPSGHAAVCAGNPITSQRITDVVLGAFGACAASQGCCNIISFGMGGVDPKTGLEVPGFGVGETICGGSGAGASWHGTSGVHVHMTNTRITDAEVYELRYPVILRQFSIRTGSGGQGRFRGGDGVIRELEFRMPLSVSMLSERRVYRPYGLEGGGPGQAGLNLYLKKELDGAERIINIGGKMELEVQSGERIIIHTPGGGGWGTPSDGTETNPSKHPGNTSTFQVRGSVHAFSQTAEAAS</sequence>